<evidence type="ECO:0000256" key="4">
    <source>
        <dbReference type="ARBA" id="ARBA00022679"/>
    </source>
</evidence>
<evidence type="ECO:0000256" key="2">
    <source>
        <dbReference type="ARBA" id="ARBA00012438"/>
    </source>
</evidence>
<dbReference type="CDD" id="cd00082">
    <property type="entry name" value="HisKA"/>
    <property type="match status" value="1"/>
</dbReference>
<comment type="caution">
    <text evidence="11">The sequence shown here is derived from an EMBL/GenBank/DDBJ whole genome shotgun (WGS) entry which is preliminary data.</text>
</comment>
<accession>A0A9W9LPB4</accession>
<reference evidence="11" key="2">
    <citation type="journal article" date="2023" name="IMA Fungus">
        <title>Comparative genomic study of the Penicillium genus elucidates a diverse pangenome and 15 lateral gene transfer events.</title>
        <authorList>
            <person name="Petersen C."/>
            <person name="Sorensen T."/>
            <person name="Nielsen M.R."/>
            <person name="Sondergaard T.E."/>
            <person name="Sorensen J.L."/>
            <person name="Fitzpatrick D.A."/>
            <person name="Frisvad J.C."/>
            <person name="Nielsen K.L."/>
        </authorList>
    </citation>
    <scope>NUCLEOTIDE SEQUENCE</scope>
    <source>
        <strain evidence="11">IBT 26290</strain>
    </source>
</reference>
<dbReference type="PROSITE" id="PS50110">
    <property type="entry name" value="RESPONSE_REGULATORY"/>
    <property type="match status" value="1"/>
</dbReference>
<dbReference type="PROSITE" id="PS50109">
    <property type="entry name" value="HIS_KIN"/>
    <property type="match status" value="1"/>
</dbReference>
<dbReference type="Pfam" id="PF00072">
    <property type="entry name" value="Response_reg"/>
    <property type="match status" value="1"/>
</dbReference>
<dbReference type="InterPro" id="IPR013654">
    <property type="entry name" value="PAS_2"/>
</dbReference>
<dbReference type="PRINTS" id="PR00344">
    <property type="entry name" value="BCTRLSENSOR"/>
</dbReference>
<reference evidence="11" key="1">
    <citation type="submission" date="2022-11" db="EMBL/GenBank/DDBJ databases">
        <authorList>
            <person name="Petersen C."/>
        </authorList>
    </citation>
    <scope>NUCLEOTIDE SEQUENCE</scope>
    <source>
        <strain evidence="11">IBT 26290</strain>
    </source>
</reference>
<feature type="region of interest" description="Disordered" evidence="7">
    <location>
        <begin position="149"/>
        <end position="196"/>
    </location>
</feature>
<dbReference type="SUPFAM" id="SSF47384">
    <property type="entry name" value="Homodimeric domain of signal transducing histidine kinase"/>
    <property type="match status" value="1"/>
</dbReference>
<protein>
    <recommendedName>
        <fullName evidence="2">histidine kinase</fullName>
        <ecNumber evidence="2">2.7.13.3</ecNumber>
    </recommendedName>
</protein>
<evidence type="ECO:0000256" key="6">
    <source>
        <dbReference type="PROSITE-ProRule" id="PRU00169"/>
    </source>
</evidence>
<keyword evidence="3 6" id="KW-0597">Phosphoprotein</keyword>
<dbReference type="Gene3D" id="3.40.50.2300">
    <property type="match status" value="1"/>
</dbReference>
<dbReference type="GO" id="GO:0006355">
    <property type="term" value="P:regulation of DNA-templated transcription"/>
    <property type="evidence" value="ECO:0007669"/>
    <property type="project" value="InterPro"/>
</dbReference>
<dbReference type="InterPro" id="IPR011006">
    <property type="entry name" value="CheY-like_superfamily"/>
</dbReference>
<dbReference type="InterPro" id="IPR036097">
    <property type="entry name" value="HisK_dim/P_sf"/>
</dbReference>
<dbReference type="GO" id="GO:0005886">
    <property type="term" value="C:plasma membrane"/>
    <property type="evidence" value="ECO:0007669"/>
    <property type="project" value="TreeGrafter"/>
</dbReference>
<dbReference type="SUPFAM" id="SSF55874">
    <property type="entry name" value="ATPase domain of HSP90 chaperone/DNA topoisomerase II/histidine kinase"/>
    <property type="match status" value="1"/>
</dbReference>
<dbReference type="SUPFAM" id="SSF52172">
    <property type="entry name" value="CheY-like"/>
    <property type="match status" value="1"/>
</dbReference>
<evidence type="ECO:0000313" key="11">
    <source>
        <dbReference type="EMBL" id="KAJ5168567.1"/>
    </source>
</evidence>
<dbReference type="SUPFAM" id="SSF55781">
    <property type="entry name" value="GAF domain-like"/>
    <property type="match status" value="2"/>
</dbReference>
<dbReference type="Gene3D" id="3.30.450.20">
    <property type="entry name" value="PAS domain"/>
    <property type="match status" value="1"/>
</dbReference>
<evidence type="ECO:0000256" key="5">
    <source>
        <dbReference type="ARBA" id="ARBA00022777"/>
    </source>
</evidence>
<gene>
    <name evidence="11" type="ORF">N7482_004161</name>
</gene>
<name>A0A9W9LPB4_9EURO</name>
<evidence type="ECO:0000259" key="8">
    <source>
        <dbReference type="PROSITE" id="PS50046"/>
    </source>
</evidence>
<feature type="compositionally biased region" description="Polar residues" evidence="7">
    <location>
        <begin position="1018"/>
        <end position="1027"/>
    </location>
</feature>
<dbReference type="InterPro" id="IPR029016">
    <property type="entry name" value="GAF-like_dom_sf"/>
</dbReference>
<feature type="region of interest" description="Disordered" evidence="7">
    <location>
        <begin position="1094"/>
        <end position="1125"/>
    </location>
</feature>
<evidence type="ECO:0000259" key="9">
    <source>
        <dbReference type="PROSITE" id="PS50109"/>
    </source>
</evidence>
<comment type="catalytic activity">
    <reaction evidence="1">
        <text>ATP + protein L-histidine = ADP + protein N-phospho-L-histidine.</text>
        <dbReference type="EC" id="2.7.13.3"/>
    </reaction>
</comment>
<feature type="domain" description="Response regulatory" evidence="10">
    <location>
        <begin position="1134"/>
        <end position="1257"/>
    </location>
</feature>
<dbReference type="InterPro" id="IPR035965">
    <property type="entry name" value="PAS-like_dom_sf"/>
</dbReference>
<dbReference type="EC" id="2.7.13.3" evidence="2"/>
<dbReference type="Pfam" id="PF00512">
    <property type="entry name" value="HisKA"/>
    <property type="match status" value="1"/>
</dbReference>
<keyword evidence="12" id="KW-1185">Reference proteome</keyword>
<dbReference type="Pfam" id="PF08446">
    <property type="entry name" value="PAS_2"/>
    <property type="match status" value="1"/>
</dbReference>
<evidence type="ECO:0000256" key="1">
    <source>
        <dbReference type="ARBA" id="ARBA00000085"/>
    </source>
</evidence>
<feature type="domain" description="Histidine kinase" evidence="9">
    <location>
        <begin position="759"/>
        <end position="997"/>
    </location>
</feature>
<evidence type="ECO:0000313" key="12">
    <source>
        <dbReference type="Proteomes" id="UP001149163"/>
    </source>
</evidence>
<proteinExistence type="predicted"/>
<dbReference type="InterPro" id="IPR003594">
    <property type="entry name" value="HATPase_dom"/>
</dbReference>
<feature type="modified residue" description="4-aspartylphosphate" evidence="6">
    <location>
        <position position="1185"/>
    </location>
</feature>
<evidence type="ECO:0000256" key="3">
    <source>
        <dbReference type="ARBA" id="ARBA00022553"/>
    </source>
</evidence>
<dbReference type="PANTHER" id="PTHR43047:SF76">
    <property type="entry name" value="PHYTOCHROME-LIKE HISTIDINE KINASE 2"/>
    <property type="match status" value="1"/>
</dbReference>
<keyword evidence="5" id="KW-0418">Kinase</keyword>
<dbReference type="OrthoDB" id="2015534at2759"/>
<dbReference type="InterPro" id="IPR036890">
    <property type="entry name" value="HATPase_C_sf"/>
</dbReference>
<dbReference type="PANTHER" id="PTHR43047">
    <property type="entry name" value="TWO-COMPONENT HISTIDINE PROTEIN KINASE"/>
    <property type="match status" value="1"/>
</dbReference>
<dbReference type="SMART" id="SM00388">
    <property type="entry name" value="HisKA"/>
    <property type="match status" value="1"/>
</dbReference>
<dbReference type="SMART" id="SM00387">
    <property type="entry name" value="HATPase_c"/>
    <property type="match status" value="1"/>
</dbReference>
<dbReference type="InterPro" id="IPR043150">
    <property type="entry name" value="Phytochrome_PHY_sf"/>
</dbReference>
<dbReference type="Gene3D" id="3.30.565.10">
    <property type="entry name" value="Histidine kinase-like ATPase, C-terminal domain"/>
    <property type="match status" value="1"/>
</dbReference>
<sequence length="1282" mass="142092">MSRSVEAKDYGDWKVIYNGQGGNGDALSEGRKASSPAVSVPKSIGILSDNKTEIPTVTELPSSKLKLPQLDNDITERVFPVRSVVSFDSTPSSALQTPSLDKLESPILPFSDALRKSSLASEILMKQPTGDADGEKPATRPKYLSLMHEQRRDHPDLSSSSAVPTLSHPISMSDRLLPSPNRERASSGGSRESPRLYERLHHTLCEGGKILQPIRMPKGLQYSQEDEDSVIIQSFGALLVISQYGDNFPVQAASSNTSEILGITPEELFELESICALFSDPQRKIFLSHAADVLSDEYEVGEVGPEVFYLSTLDGDTPRLWCTMHTSKAYTNFIICELEPGIRGVQQITDKIDSPNLRHQKGRTLSQFAEDQAPHRRSLSNTYDKPSENTDTMDIELLNILPRILKRISSSQCLDDLIRHTISSLRHLTKFHRITVYHFDCDRNGIILADALDPARHTESYNGMHFQESTFPDDLKSQYLHSKVAFSYRKGDVSELVYRVSTNKLALDLSHCYLTATPDVPEDSAQSPVHACMSISIHVFNKLWGIISCQSYDEQFRLHPLLQRVSWFISEAVSSNIERLSYTLPFQPQGQTVPWDELNPMQETTSPSGDLLGLFGADYAAATILGQVKVLGKPVDSQELLALLEYLRAKEIETALWSTDIASDFEDLEYSPGFHHLASLLYVPLSPDGHEFIIFFRSQPKASQDASDSESQPRPSEWSAAEFGKASMLTLLYRTFTEIWREKEATMQNNQLMKLLLANSAHEFRTPLNAIINYLEIALDGSLNQETRENLSRSHSASKSLVYIINDLLDLTNAENGQMLIKDEVFNLSETLCEATNIFWEEARQKHVDLQVMQHSALPPVLGDQRRVRQVITNLISNAIQHTSSGAVTIESCILSGFCEPGHIAVEVAIHDTGVGMSQEAVETLFCELEQISNNKYMPNPKSCEKTSDAGELATDSVLGLGLALVARIVRNMDGQLSLKSEQGTGSCFKIRLKFPLPSGEETNVQVANDGDGGPQTCHLNNGTNHAPGSDTAEKKNGIPCHCGDDSLPGPGPGQQNSSCLDVEIALTNGESRSITLAAPHPTSDKRTKAKKELFTASEQEKLAKTRVGLKEPKARPKESDTTEANMNRRAELHVLVAEDDPVNSMVLKKRLEKLGYSICMTGNGKECAAVYCESPLSFDAVLMDLQMPIIDGLSSTKIIREYEIQSSSRNTYTPIFAVSASLLEKDRQIYIDSGFDGWIVKPIDFQRLHELLGGVRSPERRNACFYRAGMWEQGGWFAAAQ</sequence>
<dbReference type="InterPro" id="IPR016132">
    <property type="entry name" value="Phyto_chromo_attachment"/>
</dbReference>
<feature type="compositionally biased region" description="Polar residues" evidence="7">
    <location>
        <begin position="157"/>
        <end position="170"/>
    </location>
</feature>
<dbReference type="PROSITE" id="PS50046">
    <property type="entry name" value="PHYTOCHROME_2"/>
    <property type="match status" value="1"/>
</dbReference>
<dbReference type="SUPFAM" id="SSF55785">
    <property type="entry name" value="PYP-like sensor domain (PAS domain)"/>
    <property type="match status" value="1"/>
</dbReference>
<dbReference type="GO" id="GO:0000155">
    <property type="term" value="F:phosphorelay sensor kinase activity"/>
    <property type="evidence" value="ECO:0007669"/>
    <property type="project" value="InterPro"/>
</dbReference>
<dbReference type="InterPro" id="IPR004358">
    <property type="entry name" value="Sig_transdc_His_kin-like_C"/>
</dbReference>
<dbReference type="GO" id="GO:0009927">
    <property type="term" value="F:histidine phosphotransfer kinase activity"/>
    <property type="evidence" value="ECO:0007669"/>
    <property type="project" value="TreeGrafter"/>
</dbReference>
<dbReference type="Pfam" id="PF02518">
    <property type="entry name" value="HATPase_c"/>
    <property type="match status" value="1"/>
</dbReference>
<feature type="domain" description="Phytochrome chromophore attachment site" evidence="8">
    <location>
        <begin position="413"/>
        <end position="571"/>
    </location>
</feature>
<dbReference type="Gene3D" id="1.10.287.130">
    <property type="match status" value="1"/>
</dbReference>
<keyword evidence="4" id="KW-0808">Transferase</keyword>
<dbReference type="CDD" id="cd17546">
    <property type="entry name" value="REC_hyHK_CKI1_RcsC-like"/>
    <property type="match status" value="1"/>
</dbReference>
<evidence type="ECO:0000256" key="7">
    <source>
        <dbReference type="SAM" id="MobiDB-lite"/>
    </source>
</evidence>
<dbReference type="RefSeq" id="XP_056545028.1">
    <property type="nucleotide sequence ID" value="XM_056686286.1"/>
</dbReference>
<dbReference type="SMART" id="SM00448">
    <property type="entry name" value="REC"/>
    <property type="match status" value="1"/>
</dbReference>
<dbReference type="Gene3D" id="3.30.450.40">
    <property type="match status" value="1"/>
</dbReference>
<dbReference type="Gene3D" id="3.30.450.270">
    <property type="match status" value="1"/>
</dbReference>
<dbReference type="InterPro" id="IPR003661">
    <property type="entry name" value="HisK_dim/P_dom"/>
</dbReference>
<dbReference type="Proteomes" id="UP001149163">
    <property type="component" value="Unassembled WGS sequence"/>
</dbReference>
<dbReference type="GeneID" id="81425462"/>
<organism evidence="11 12">
    <name type="scientific">Penicillium canariense</name>
    <dbReference type="NCBI Taxonomy" id="189055"/>
    <lineage>
        <taxon>Eukaryota</taxon>
        <taxon>Fungi</taxon>
        <taxon>Dikarya</taxon>
        <taxon>Ascomycota</taxon>
        <taxon>Pezizomycotina</taxon>
        <taxon>Eurotiomycetes</taxon>
        <taxon>Eurotiomycetidae</taxon>
        <taxon>Eurotiales</taxon>
        <taxon>Aspergillaceae</taxon>
        <taxon>Penicillium</taxon>
    </lineage>
</organism>
<evidence type="ECO:0000259" key="10">
    <source>
        <dbReference type="PROSITE" id="PS50110"/>
    </source>
</evidence>
<dbReference type="EMBL" id="JAPQKN010000002">
    <property type="protein sequence ID" value="KAJ5168567.1"/>
    <property type="molecule type" value="Genomic_DNA"/>
</dbReference>
<dbReference type="InterPro" id="IPR005467">
    <property type="entry name" value="His_kinase_dom"/>
</dbReference>
<dbReference type="InterPro" id="IPR001789">
    <property type="entry name" value="Sig_transdc_resp-reg_receiver"/>
</dbReference>
<feature type="region of interest" description="Disordered" evidence="7">
    <location>
        <begin position="1002"/>
        <end position="1033"/>
    </location>
</feature>